<evidence type="ECO:0000313" key="1">
    <source>
        <dbReference type="EMBL" id="HGM46899.1"/>
    </source>
</evidence>
<dbReference type="AlphaFoldDB" id="A0A7C4H0W9"/>
<accession>A0A7C4H0W9</accession>
<dbReference type="EMBL" id="DTBQ01000108">
    <property type="protein sequence ID" value="HGM46899.1"/>
    <property type="molecule type" value="Genomic_DNA"/>
</dbReference>
<comment type="caution">
    <text evidence="1">The sequence shown here is derived from an EMBL/GenBank/DDBJ whole genome shotgun (WGS) entry which is preliminary data.</text>
</comment>
<gene>
    <name evidence="1" type="ORF">ENU21_04000</name>
</gene>
<organism evidence="1">
    <name type="scientific">Thermofilum pendens</name>
    <dbReference type="NCBI Taxonomy" id="2269"/>
    <lineage>
        <taxon>Archaea</taxon>
        <taxon>Thermoproteota</taxon>
        <taxon>Thermoprotei</taxon>
        <taxon>Thermofilales</taxon>
        <taxon>Thermofilaceae</taxon>
        <taxon>Thermofilum</taxon>
    </lineage>
</organism>
<protein>
    <submittedName>
        <fullName evidence="1">Uncharacterized protein</fullName>
    </submittedName>
</protein>
<proteinExistence type="predicted"/>
<name>A0A7C4H0W9_THEPE</name>
<reference evidence="1" key="1">
    <citation type="journal article" date="2020" name="mSystems">
        <title>Genome- and Community-Level Interaction Insights into Carbon Utilization and Element Cycling Functions of Hydrothermarchaeota in Hydrothermal Sediment.</title>
        <authorList>
            <person name="Zhou Z."/>
            <person name="Liu Y."/>
            <person name="Xu W."/>
            <person name="Pan J."/>
            <person name="Luo Z.H."/>
            <person name="Li M."/>
        </authorList>
    </citation>
    <scope>NUCLEOTIDE SEQUENCE</scope>
    <source>
        <strain evidence="1">SpSt-649</strain>
    </source>
</reference>
<sequence length="345" mass="37143">MRGGSRTGGARITIENLRLFEGYSLAWFADAAARLTAGRSIHDLNEQLVSTIISYVASTAKSVDVVPVPYGGKDLRMTIGAAMETLKKRSTRAVALPSALSIDFAEYVRTAGGSCTTDTGTTKREVFRASEEVVALACIGAWLTRAYMRRGGGEPEEHGYVVVKMPSQLAPLYRRIHRAVLALTRKVITANLGFFPLLVGVSAAVALGVARHAGAVEIIAKNPVTFEYLRLTKSGSGPTAKAVAKGADTIDVSGLARIVGRSGAAGSIYALLSKCPQKGYGNYRSFLQTLTSSLAMYHFYRQPVYIYQALRLLPSTELQREGAALHGARWGQLTMRLKNLSRLVA</sequence>